<dbReference type="InterPro" id="IPR027417">
    <property type="entry name" value="P-loop_NTPase"/>
</dbReference>
<dbReference type="PANTHER" id="PTHR43335:SF4">
    <property type="entry name" value="ABC TRANSPORTER, ATP-BINDING PROTEIN"/>
    <property type="match status" value="1"/>
</dbReference>
<keyword evidence="7" id="KW-1185">Reference proteome</keyword>
<keyword evidence="3" id="KW-0547">Nucleotide-binding</keyword>
<keyword evidence="4 6" id="KW-0067">ATP-binding</keyword>
<proteinExistence type="inferred from homology"/>
<organism evidence="6 7">
    <name type="scientific">Nonomuraea dietziae</name>
    <dbReference type="NCBI Taxonomy" id="65515"/>
    <lineage>
        <taxon>Bacteria</taxon>
        <taxon>Bacillati</taxon>
        <taxon>Actinomycetota</taxon>
        <taxon>Actinomycetes</taxon>
        <taxon>Streptosporangiales</taxon>
        <taxon>Streptosporangiaceae</taxon>
        <taxon>Nonomuraea</taxon>
    </lineage>
</organism>
<evidence type="ECO:0000313" key="7">
    <source>
        <dbReference type="Proteomes" id="UP000579945"/>
    </source>
</evidence>
<sequence>MIEVRGLTKTFGPVAAVTDLTFDVGPGTVTGFLGPNGAGKTTTMRMMLGLVAPGSGSVTIDGRPYRELRDPTSVVGAVLDSSGFHPAHTARDHLRLYARMGRYGSDRVARVAEVTGVSAFAHRRTRGLSTGMRQRLNLATALLGDPRVLLLDEPSNGLDPEGIAWLRRFLRDLAAQGRTILVSSHVLGEIEQTADQVVVIREGRLVTAGPLSELYGSASVLVRSPQADRLRTMLAAPTEILSSEVLRVHDLSAAEIASVAAAHGIPLQELTSERPTLEQAFLHLTGGTTP</sequence>
<dbReference type="RefSeq" id="WP_183648122.1">
    <property type="nucleotide sequence ID" value="NZ_BAAAXX010000087.1"/>
</dbReference>
<evidence type="ECO:0000256" key="4">
    <source>
        <dbReference type="ARBA" id="ARBA00022840"/>
    </source>
</evidence>
<dbReference type="InterPro" id="IPR003593">
    <property type="entry name" value="AAA+_ATPase"/>
</dbReference>
<dbReference type="GeneID" id="95389785"/>
<evidence type="ECO:0000256" key="3">
    <source>
        <dbReference type="ARBA" id="ARBA00022741"/>
    </source>
</evidence>
<comment type="caution">
    <text evidence="6">The sequence shown here is derived from an EMBL/GenBank/DDBJ whole genome shotgun (WGS) entry which is preliminary data.</text>
</comment>
<dbReference type="InterPro" id="IPR003439">
    <property type="entry name" value="ABC_transporter-like_ATP-bd"/>
</dbReference>
<feature type="domain" description="ABC transporter" evidence="5">
    <location>
        <begin position="2"/>
        <end position="227"/>
    </location>
</feature>
<dbReference type="Proteomes" id="UP000579945">
    <property type="component" value="Unassembled WGS sequence"/>
</dbReference>
<name>A0A7W5V8W9_9ACTN</name>
<dbReference type="EMBL" id="JACIBV010000001">
    <property type="protein sequence ID" value="MBB3727489.1"/>
    <property type="molecule type" value="Genomic_DNA"/>
</dbReference>
<protein>
    <submittedName>
        <fullName evidence="6">ABC-2 type transport system ATP-binding protein</fullName>
    </submittedName>
</protein>
<reference evidence="6 7" key="1">
    <citation type="submission" date="2020-08" db="EMBL/GenBank/DDBJ databases">
        <title>Sequencing the genomes of 1000 actinobacteria strains.</title>
        <authorList>
            <person name="Klenk H.-P."/>
        </authorList>
    </citation>
    <scope>NUCLEOTIDE SEQUENCE [LARGE SCALE GENOMIC DNA]</scope>
    <source>
        <strain evidence="6 7">DSM 44320</strain>
    </source>
</reference>
<dbReference type="SMART" id="SM00382">
    <property type="entry name" value="AAA"/>
    <property type="match status" value="1"/>
</dbReference>
<comment type="similarity">
    <text evidence="1">Belongs to the ABC transporter superfamily.</text>
</comment>
<evidence type="ECO:0000256" key="2">
    <source>
        <dbReference type="ARBA" id="ARBA00022448"/>
    </source>
</evidence>
<keyword evidence="2" id="KW-0813">Transport</keyword>
<evidence type="ECO:0000259" key="5">
    <source>
        <dbReference type="PROSITE" id="PS50893"/>
    </source>
</evidence>
<dbReference type="AlphaFoldDB" id="A0A7W5V8W9"/>
<dbReference type="PROSITE" id="PS50893">
    <property type="entry name" value="ABC_TRANSPORTER_2"/>
    <property type="match status" value="1"/>
</dbReference>
<dbReference type="GO" id="GO:0016887">
    <property type="term" value="F:ATP hydrolysis activity"/>
    <property type="evidence" value="ECO:0007669"/>
    <property type="project" value="InterPro"/>
</dbReference>
<dbReference type="Pfam" id="PF00005">
    <property type="entry name" value="ABC_tran"/>
    <property type="match status" value="1"/>
</dbReference>
<gene>
    <name evidence="6" type="ORF">FHR33_003349</name>
</gene>
<dbReference type="PANTHER" id="PTHR43335">
    <property type="entry name" value="ABC TRANSPORTER, ATP-BINDING PROTEIN"/>
    <property type="match status" value="1"/>
</dbReference>
<evidence type="ECO:0000256" key="1">
    <source>
        <dbReference type="ARBA" id="ARBA00005417"/>
    </source>
</evidence>
<accession>A0A7W5V8W9</accession>
<dbReference type="SUPFAM" id="SSF52540">
    <property type="entry name" value="P-loop containing nucleoside triphosphate hydrolases"/>
    <property type="match status" value="1"/>
</dbReference>
<evidence type="ECO:0000313" key="6">
    <source>
        <dbReference type="EMBL" id="MBB3727489.1"/>
    </source>
</evidence>
<dbReference type="GO" id="GO:0005524">
    <property type="term" value="F:ATP binding"/>
    <property type="evidence" value="ECO:0007669"/>
    <property type="project" value="UniProtKB-KW"/>
</dbReference>
<dbReference type="Gene3D" id="3.40.50.300">
    <property type="entry name" value="P-loop containing nucleotide triphosphate hydrolases"/>
    <property type="match status" value="1"/>
</dbReference>